<feature type="domain" description="Metallo-beta-lactamase" evidence="1">
    <location>
        <begin position="15"/>
        <end position="184"/>
    </location>
</feature>
<dbReference type="InterPro" id="IPR036866">
    <property type="entry name" value="RibonucZ/Hydroxyglut_hydro"/>
</dbReference>
<organism evidence="2">
    <name type="scientific">marine sediment metagenome</name>
    <dbReference type="NCBI Taxonomy" id="412755"/>
    <lineage>
        <taxon>unclassified sequences</taxon>
        <taxon>metagenomes</taxon>
        <taxon>ecological metagenomes</taxon>
    </lineage>
</organism>
<dbReference type="SUPFAM" id="SSF56281">
    <property type="entry name" value="Metallo-hydrolase/oxidoreductase"/>
    <property type="match status" value="1"/>
</dbReference>
<feature type="non-terminal residue" evidence="2">
    <location>
        <position position="191"/>
    </location>
</feature>
<evidence type="ECO:0000313" key="2">
    <source>
        <dbReference type="EMBL" id="GAI33676.1"/>
    </source>
</evidence>
<dbReference type="PANTHER" id="PTHR11203">
    <property type="entry name" value="CLEAVAGE AND POLYADENYLATION SPECIFICITY FACTOR FAMILY MEMBER"/>
    <property type="match status" value="1"/>
</dbReference>
<evidence type="ECO:0000259" key="1">
    <source>
        <dbReference type="SMART" id="SM00849"/>
    </source>
</evidence>
<gene>
    <name evidence="2" type="ORF">S06H3_49189</name>
</gene>
<sequence>MNIHLQFLGATQNVTGSCYLLEVDPNKILVDCGLFQEREFRSRNWDPFPVDPKRIDAVLLTHAHLDHCGLLPKLAKEGFAGKIICTPPTQEIAKIVLSDAARIQREDAQFKKKRHKREGRKGPYPEIPLYTEKDAEKVRIHGQIYPIKANIVQINGFSAHADQSELLRWLSSFQSPPKRLFIVHGEREIPV</sequence>
<dbReference type="InterPro" id="IPR001279">
    <property type="entry name" value="Metallo-B-lactamas"/>
</dbReference>
<dbReference type="GO" id="GO:0004521">
    <property type="term" value="F:RNA endonuclease activity"/>
    <property type="evidence" value="ECO:0007669"/>
    <property type="project" value="TreeGrafter"/>
</dbReference>
<name>X1NTX5_9ZZZZ</name>
<dbReference type="EMBL" id="BARV01031047">
    <property type="protein sequence ID" value="GAI33676.1"/>
    <property type="molecule type" value="Genomic_DNA"/>
</dbReference>
<dbReference type="InterPro" id="IPR050698">
    <property type="entry name" value="MBL"/>
</dbReference>
<protein>
    <recommendedName>
        <fullName evidence="1">Metallo-beta-lactamase domain-containing protein</fullName>
    </recommendedName>
</protein>
<dbReference type="Pfam" id="PF00753">
    <property type="entry name" value="Lactamase_B"/>
    <property type="match status" value="1"/>
</dbReference>
<dbReference type="AlphaFoldDB" id="X1NTX5"/>
<dbReference type="CDD" id="cd16295">
    <property type="entry name" value="TTHA0252-CPSF-like_MBL-fold"/>
    <property type="match status" value="1"/>
</dbReference>
<dbReference type="PANTHER" id="PTHR11203:SF37">
    <property type="entry name" value="INTEGRATOR COMPLEX SUBUNIT 11"/>
    <property type="match status" value="1"/>
</dbReference>
<dbReference type="InterPro" id="IPR011108">
    <property type="entry name" value="RMMBL"/>
</dbReference>
<dbReference type="SMART" id="SM00849">
    <property type="entry name" value="Lactamase_B"/>
    <property type="match status" value="1"/>
</dbReference>
<dbReference type="Pfam" id="PF07521">
    <property type="entry name" value="RMMBL"/>
    <property type="match status" value="1"/>
</dbReference>
<proteinExistence type="predicted"/>
<comment type="caution">
    <text evidence="2">The sequence shown here is derived from an EMBL/GenBank/DDBJ whole genome shotgun (WGS) entry which is preliminary data.</text>
</comment>
<dbReference type="Gene3D" id="3.60.15.10">
    <property type="entry name" value="Ribonuclease Z/Hydroxyacylglutathione hydrolase-like"/>
    <property type="match status" value="1"/>
</dbReference>
<accession>X1NTX5</accession>
<reference evidence="2" key="1">
    <citation type="journal article" date="2014" name="Front. Microbiol.">
        <title>High frequency of phylogenetically diverse reductive dehalogenase-homologous genes in deep subseafloor sedimentary metagenomes.</title>
        <authorList>
            <person name="Kawai M."/>
            <person name="Futagami T."/>
            <person name="Toyoda A."/>
            <person name="Takaki Y."/>
            <person name="Nishi S."/>
            <person name="Hori S."/>
            <person name="Arai W."/>
            <person name="Tsubouchi T."/>
            <person name="Morono Y."/>
            <person name="Uchiyama I."/>
            <person name="Ito T."/>
            <person name="Fujiyama A."/>
            <person name="Inagaki F."/>
            <person name="Takami H."/>
        </authorList>
    </citation>
    <scope>NUCLEOTIDE SEQUENCE</scope>
    <source>
        <strain evidence="2">Expedition CK06-06</strain>
    </source>
</reference>